<proteinExistence type="predicted"/>
<evidence type="ECO:0000259" key="4">
    <source>
        <dbReference type="PROSITE" id="PS50893"/>
    </source>
</evidence>
<dbReference type="GO" id="GO:0042941">
    <property type="term" value="P:D-alanine transmembrane transport"/>
    <property type="evidence" value="ECO:0007669"/>
    <property type="project" value="TreeGrafter"/>
</dbReference>
<reference evidence="5 6" key="2">
    <citation type="journal article" date="2016" name="Genome Announc.">
        <title>Complete Genome Sequences of Two Interactive Moderate Thermophiles, Paenibacillus napthalenovorans 32O-Y and Paenibacillus sp. 32O-W.</title>
        <authorList>
            <person name="Butler R.R.III."/>
            <person name="Wang J."/>
            <person name="Stark B.C."/>
            <person name="Pombert J.F."/>
        </authorList>
    </citation>
    <scope>NUCLEOTIDE SEQUENCE [LARGE SCALE GENOMIC DNA]</scope>
    <source>
        <strain evidence="5 6">32O-Y</strain>
    </source>
</reference>
<dbReference type="InterPro" id="IPR027417">
    <property type="entry name" value="P-loop_NTPase"/>
</dbReference>
<dbReference type="KEGG" id="pnp:IJ22_33290"/>
<dbReference type="CDD" id="cd03219">
    <property type="entry name" value="ABC_Mj1267_LivG_branched"/>
    <property type="match status" value="1"/>
</dbReference>
<evidence type="ECO:0000313" key="6">
    <source>
        <dbReference type="Proteomes" id="UP000061660"/>
    </source>
</evidence>
<dbReference type="STRING" id="162209.IJ22_33290"/>
<keyword evidence="1" id="KW-0813">Transport</keyword>
<keyword evidence="2" id="KW-0547">Nucleotide-binding</keyword>
<keyword evidence="6" id="KW-1185">Reference proteome</keyword>
<accession>A0A0U2WEC3</accession>
<dbReference type="GO" id="GO:1903806">
    <property type="term" value="P:L-isoleucine import across plasma membrane"/>
    <property type="evidence" value="ECO:0007669"/>
    <property type="project" value="TreeGrafter"/>
</dbReference>
<dbReference type="InterPro" id="IPR003593">
    <property type="entry name" value="AAA+_ATPase"/>
</dbReference>
<dbReference type="GO" id="GO:0005524">
    <property type="term" value="F:ATP binding"/>
    <property type="evidence" value="ECO:0007669"/>
    <property type="project" value="UniProtKB-KW"/>
</dbReference>
<dbReference type="Gene3D" id="3.40.50.300">
    <property type="entry name" value="P-loop containing nucleotide triphosphate hydrolases"/>
    <property type="match status" value="1"/>
</dbReference>
<gene>
    <name evidence="5" type="ORF">IJ22_33290</name>
</gene>
<dbReference type="AlphaFoldDB" id="A0A0U2WEC3"/>
<dbReference type="GO" id="GO:0005304">
    <property type="term" value="F:L-valine transmembrane transporter activity"/>
    <property type="evidence" value="ECO:0007669"/>
    <property type="project" value="TreeGrafter"/>
</dbReference>
<dbReference type="Proteomes" id="UP000061660">
    <property type="component" value="Chromosome"/>
</dbReference>
<dbReference type="OrthoDB" id="9805514at2"/>
<dbReference type="GO" id="GO:0016887">
    <property type="term" value="F:ATP hydrolysis activity"/>
    <property type="evidence" value="ECO:0007669"/>
    <property type="project" value="InterPro"/>
</dbReference>
<reference evidence="6" key="1">
    <citation type="submission" date="2015-12" db="EMBL/GenBank/DDBJ databases">
        <title>Complete genome sequences of two moderately thermophilic Paenibacillus species.</title>
        <authorList>
            <person name="Butler R.III."/>
            <person name="Wang J."/>
            <person name="Stark B.C."/>
            <person name="Pombert J.-F."/>
        </authorList>
    </citation>
    <scope>NUCLEOTIDE SEQUENCE [LARGE SCALE GENOMIC DNA]</scope>
    <source>
        <strain evidence="6">32O-Y</strain>
    </source>
</reference>
<dbReference type="Pfam" id="PF00005">
    <property type="entry name" value="ABC_tran"/>
    <property type="match status" value="1"/>
</dbReference>
<name>A0A0U2WEC3_9BACL</name>
<dbReference type="InterPro" id="IPR003439">
    <property type="entry name" value="ABC_transporter-like_ATP-bd"/>
</dbReference>
<evidence type="ECO:0000313" key="5">
    <source>
        <dbReference type="EMBL" id="ALS23690.1"/>
    </source>
</evidence>
<organism evidence="5 6">
    <name type="scientific">Paenibacillus naphthalenovorans</name>
    <dbReference type="NCBI Taxonomy" id="162209"/>
    <lineage>
        <taxon>Bacteria</taxon>
        <taxon>Bacillati</taxon>
        <taxon>Bacillota</taxon>
        <taxon>Bacilli</taxon>
        <taxon>Bacillales</taxon>
        <taxon>Paenibacillaceae</taxon>
        <taxon>Paenibacillus</taxon>
    </lineage>
</organism>
<dbReference type="PANTHER" id="PTHR45772">
    <property type="entry name" value="CONSERVED COMPONENT OF ABC TRANSPORTER FOR NATURAL AMINO ACIDS-RELATED"/>
    <property type="match status" value="1"/>
</dbReference>
<feature type="domain" description="ABC transporter" evidence="4">
    <location>
        <begin position="14"/>
        <end position="257"/>
    </location>
</feature>
<dbReference type="SUPFAM" id="SSF52540">
    <property type="entry name" value="P-loop containing nucleoside triphosphate hydrolases"/>
    <property type="match status" value="1"/>
</dbReference>
<sequence>MRNEEHSIVADHALRVEGIGKRFGGLEILKDITFAVQPGERRAFIGPNGAGKSTLFNMIAGDLAASSGDIYYFNENISRVPNHQRVRKGMVRTFQKSNLLQELTVLDNLLLVLQVKFGLHHVWFRKRTAQQFPELYSRAEQLLDTWGLADRKDTVVKKLSYGEQRQVEIMLGIATEPKVLLLDEPTAGMSNTETQHILKLLQNMPRDLTLLIIEHDMEVVFGLADRISVLYNGNIFLEGDPQMIKTDLRVYEIYFGKEGA</sequence>
<dbReference type="InterPro" id="IPR051120">
    <property type="entry name" value="ABC_AA/LPS_Transport"/>
</dbReference>
<dbReference type="GO" id="GO:0015808">
    <property type="term" value="P:L-alanine transport"/>
    <property type="evidence" value="ECO:0007669"/>
    <property type="project" value="TreeGrafter"/>
</dbReference>
<dbReference type="RefSeq" id="WP_062409567.1">
    <property type="nucleotide sequence ID" value="NZ_CP013652.1"/>
</dbReference>
<dbReference type="PANTHER" id="PTHR45772:SF7">
    <property type="entry name" value="AMINO ACID ABC TRANSPORTER ATP-BINDING PROTEIN"/>
    <property type="match status" value="1"/>
</dbReference>
<evidence type="ECO:0000256" key="3">
    <source>
        <dbReference type="ARBA" id="ARBA00022840"/>
    </source>
</evidence>
<dbReference type="GO" id="GO:0015188">
    <property type="term" value="F:L-isoleucine transmembrane transporter activity"/>
    <property type="evidence" value="ECO:0007669"/>
    <property type="project" value="TreeGrafter"/>
</dbReference>
<protein>
    <submittedName>
        <fullName evidence="5">ABC transporter</fullName>
    </submittedName>
</protein>
<keyword evidence="3" id="KW-0067">ATP-binding</keyword>
<dbReference type="SMART" id="SM00382">
    <property type="entry name" value="AAA"/>
    <property type="match status" value="1"/>
</dbReference>
<dbReference type="EMBL" id="CP013652">
    <property type="protein sequence ID" value="ALS23690.1"/>
    <property type="molecule type" value="Genomic_DNA"/>
</dbReference>
<dbReference type="GO" id="GO:0015192">
    <property type="term" value="F:L-phenylalanine transmembrane transporter activity"/>
    <property type="evidence" value="ECO:0007669"/>
    <property type="project" value="TreeGrafter"/>
</dbReference>
<dbReference type="GO" id="GO:1903805">
    <property type="term" value="P:L-valine import across plasma membrane"/>
    <property type="evidence" value="ECO:0007669"/>
    <property type="project" value="TreeGrafter"/>
</dbReference>
<dbReference type="GO" id="GO:0005886">
    <property type="term" value="C:plasma membrane"/>
    <property type="evidence" value="ECO:0007669"/>
    <property type="project" value="TreeGrafter"/>
</dbReference>
<dbReference type="PROSITE" id="PS50893">
    <property type="entry name" value="ABC_TRANSPORTER_2"/>
    <property type="match status" value="1"/>
</dbReference>
<evidence type="ECO:0000256" key="1">
    <source>
        <dbReference type="ARBA" id="ARBA00022448"/>
    </source>
</evidence>
<dbReference type="PATRIC" id="fig|162209.4.peg.3562"/>
<evidence type="ECO:0000256" key="2">
    <source>
        <dbReference type="ARBA" id="ARBA00022741"/>
    </source>
</evidence>